<dbReference type="RefSeq" id="WP_096163962.1">
    <property type="nucleotide sequence ID" value="NZ_BAAAIQ010000005.1"/>
</dbReference>
<proteinExistence type="predicted"/>
<dbReference type="GO" id="GO:0005829">
    <property type="term" value="C:cytosol"/>
    <property type="evidence" value="ECO:0007669"/>
    <property type="project" value="TreeGrafter"/>
</dbReference>
<dbReference type="SUPFAM" id="SSF56784">
    <property type="entry name" value="HAD-like"/>
    <property type="match status" value="1"/>
</dbReference>
<protein>
    <submittedName>
        <fullName evidence="1">Haloacid dehalogenase</fullName>
    </submittedName>
</protein>
<dbReference type="OrthoDB" id="3180855at2"/>
<dbReference type="InterPro" id="IPR023214">
    <property type="entry name" value="HAD_sf"/>
</dbReference>
<dbReference type="InterPro" id="IPR036412">
    <property type="entry name" value="HAD-like_sf"/>
</dbReference>
<reference evidence="1 2" key="1">
    <citation type="journal article" date="2017" name="Elife">
        <title>Extensive horizontal gene transfer in cheese-associated bacteria.</title>
        <authorList>
            <person name="Bonham K.S."/>
            <person name="Wolfe B.E."/>
            <person name="Dutton R.J."/>
        </authorList>
    </citation>
    <scope>NUCLEOTIDE SEQUENCE [LARGE SCALE GENOMIC DNA]</scope>
    <source>
        <strain evidence="1 2">341_9</strain>
    </source>
</reference>
<dbReference type="AlphaFoldDB" id="A0A2A3YLJ4"/>
<dbReference type="PANTHER" id="PTHR10000">
    <property type="entry name" value="PHOSPHOSERINE PHOSPHATASE"/>
    <property type="match status" value="1"/>
</dbReference>
<name>A0A2A3YLJ4_9MICO</name>
<dbReference type="PANTHER" id="PTHR10000:SF8">
    <property type="entry name" value="HAD SUPERFAMILY HYDROLASE-LIKE, TYPE 3"/>
    <property type="match status" value="1"/>
</dbReference>
<keyword evidence="2" id="KW-1185">Reference proteome</keyword>
<dbReference type="GeneID" id="95326593"/>
<comment type="caution">
    <text evidence="1">The sequence shown here is derived from an EMBL/GenBank/DDBJ whole genome shotgun (WGS) entry which is preliminary data.</text>
</comment>
<organism evidence="1 2">
    <name type="scientific">Brachybacterium alimentarium</name>
    <dbReference type="NCBI Taxonomy" id="47845"/>
    <lineage>
        <taxon>Bacteria</taxon>
        <taxon>Bacillati</taxon>
        <taxon>Actinomycetota</taxon>
        <taxon>Actinomycetes</taxon>
        <taxon>Micrococcales</taxon>
        <taxon>Dermabacteraceae</taxon>
        <taxon>Brachybacterium</taxon>
    </lineage>
</organism>
<evidence type="ECO:0000313" key="2">
    <source>
        <dbReference type="Proteomes" id="UP000218598"/>
    </source>
</evidence>
<evidence type="ECO:0000313" key="1">
    <source>
        <dbReference type="EMBL" id="PCC40177.1"/>
    </source>
</evidence>
<dbReference type="EMBL" id="NRGR01000008">
    <property type="protein sequence ID" value="PCC40177.1"/>
    <property type="molecule type" value="Genomic_DNA"/>
</dbReference>
<dbReference type="Gene3D" id="3.40.50.1000">
    <property type="entry name" value="HAD superfamily/HAD-like"/>
    <property type="match status" value="1"/>
</dbReference>
<gene>
    <name evidence="1" type="ORF">CIK66_05985</name>
</gene>
<dbReference type="Gene3D" id="3.30.1240.10">
    <property type="match status" value="1"/>
</dbReference>
<sequence>MTPRHAVFIDFDGTLAEHGVAPHEHAEAVRAARAAGHAILLCTGRPGSIVAPEVAELFDGVISSAGAHVQVEGEVLRDDRFPEPLARRAVELLSGYGATFALESPEALWCTPDSAARIRARPIMPSRPGGYGRGTQDIIDAVRVPEDLVSCSFAKISLWGSPIPVEQLAVELGPDVGALPNSIASDDTASGEIHLVTIDKADGLRQAAAHLGIGLSETVGIGDGMNDLGMLRVAGTSIGIEGSRPEILAVSDFTVPRPADLGILPAFERLGLI</sequence>
<accession>A0A2A3YLJ4</accession>
<dbReference type="GO" id="GO:0016791">
    <property type="term" value="F:phosphatase activity"/>
    <property type="evidence" value="ECO:0007669"/>
    <property type="project" value="TreeGrafter"/>
</dbReference>
<dbReference type="Pfam" id="PF08282">
    <property type="entry name" value="Hydrolase_3"/>
    <property type="match status" value="1"/>
</dbReference>
<dbReference type="GO" id="GO:0000287">
    <property type="term" value="F:magnesium ion binding"/>
    <property type="evidence" value="ECO:0007669"/>
    <property type="project" value="TreeGrafter"/>
</dbReference>
<dbReference type="Proteomes" id="UP000218598">
    <property type="component" value="Unassembled WGS sequence"/>
</dbReference>